<dbReference type="InParanoid" id="A0A4Q1BN46"/>
<dbReference type="EMBL" id="SDIL01000033">
    <property type="protein sequence ID" value="RXK39285.1"/>
    <property type="molecule type" value="Genomic_DNA"/>
</dbReference>
<proteinExistence type="predicted"/>
<organism evidence="1 2">
    <name type="scientific">Tremella mesenterica</name>
    <name type="common">Jelly fungus</name>
    <dbReference type="NCBI Taxonomy" id="5217"/>
    <lineage>
        <taxon>Eukaryota</taxon>
        <taxon>Fungi</taxon>
        <taxon>Dikarya</taxon>
        <taxon>Basidiomycota</taxon>
        <taxon>Agaricomycotina</taxon>
        <taxon>Tremellomycetes</taxon>
        <taxon>Tremellales</taxon>
        <taxon>Tremellaceae</taxon>
        <taxon>Tremella</taxon>
    </lineage>
</organism>
<name>A0A4Q1BN46_TREME</name>
<reference evidence="1 2" key="1">
    <citation type="submission" date="2016-06" db="EMBL/GenBank/DDBJ databases">
        <title>Evolution of pathogenesis and genome organization in the Tremellales.</title>
        <authorList>
            <person name="Cuomo C."/>
            <person name="Litvintseva A."/>
            <person name="Heitman J."/>
            <person name="Chen Y."/>
            <person name="Sun S."/>
            <person name="Springer D."/>
            <person name="Dromer F."/>
            <person name="Young S."/>
            <person name="Zeng Q."/>
            <person name="Chapman S."/>
            <person name="Gujja S."/>
            <person name="Saif S."/>
            <person name="Birren B."/>
        </authorList>
    </citation>
    <scope>NUCLEOTIDE SEQUENCE [LARGE SCALE GENOMIC DNA]</scope>
    <source>
        <strain evidence="1 2">ATCC 28783</strain>
    </source>
</reference>
<comment type="caution">
    <text evidence="1">The sequence shown here is derived from an EMBL/GenBank/DDBJ whole genome shotgun (WGS) entry which is preliminary data.</text>
</comment>
<protein>
    <submittedName>
        <fullName evidence="1">Uncharacterized protein</fullName>
    </submittedName>
</protein>
<dbReference type="Proteomes" id="UP000289152">
    <property type="component" value="Unassembled WGS sequence"/>
</dbReference>
<accession>A0A4Q1BN46</accession>
<evidence type="ECO:0000313" key="2">
    <source>
        <dbReference type="Proteomes" id="UP000289152"/>
    </source>
</evidence>
<dbReference type="AlphaFoldDB" id="A0A4Q1BN46"/>
<evidence type="ECO:0000313" key="1">
    <source>
        <dbReference type="EMBL" id="RXK39285.1"/>
    </source>
</evidence>
<gene>
    <name evidence="1" type="ORF">M231_03364</name>
</gene>
<sequence length="129" mass="13679">MTEFDWLNHTIFPPHVDLAPPRPLEEVQPQASHVSLPSTNISLVSATALGKAAQDGLFGILSAASTQPASTSQNSAPPLPAAYQDFGDVFSKAKAETLPVHGCHKVCDKSSESRGRVFNQRSAVVLTAD</sequence>
<keyword evidence="2" id="KW-1185">Reference proteome</keyword>